<evidence type="ECO:0000256" key="1">
    <source>
        <dbReference type="ARBA" id="ARBA00004651"/>
    </source>
</evidence>
<dbReference type="PROSITE" id="PS50850">
    <property type="entry name" value="MFS"/>
    <property type="match status" value="1"/>
</dbReference>
<comment type="subcellular location">
    <subcellularLocation>
        <location evidence="1">Cell membrane</location>
        <topology evidence="1">Multi-pass membrane protein</topology>
    </subcellularLocation>
</comment>
<evidence type="ECO:0000256" key="3">
    <source>
        <dbReference type="ARBA" id="ARBA00022692"/>
    </source>
</evidence>
<name>A0A0F9NCK7_9ZZZZ</name>
<dbReference type="PANTHER" id="PTHR23513">
    <property type="entry name" value="INTEGRAL MEMBRANE EFFLUX PROTEIN-RELATED"/>
    <property type="match status" value="1"/>
</dbReference>
<feature type="transmembrane region" description="Helical" evidence="6">
    <location>
        <begin position="387"/>
        <end position="405"/>
    </location>
</feature>
<dbReference type="SUPFAM" id="SSF103473">
    <property type="entry name" value="MFS general substrate transporter"/>
    <property type="match status" value="1"/>
</dbReference>
<dbReference type="GO" id="GO:0005886">
    <property type="term" value="C:plasma membrane"/>
    <property type="evidence" value="ECO:0007669"/>
    <property type="project" value="UniProtKB-SubCell"/>
</dbReference>
<feature type="transmembrane region" description="Helical" evidence="6">
    <location>
        <begin position="143"/>
        <end position="169"/>
    </location>
</feature>
<dbReference type="InterPro" id="IPR011701">
    <property type="entry name" value="MFS"/>
</dbReference>
<keyword evidence="5 6" id="KW-0472">Membrane</keyword>
<evidence type="ECO:0000256" key="6">
    <source>
        <dbReference type="SAM" id="Phobius"/>
    </source>
</evidence>
<reference evidence="8" key="1">
    <citation type="journal article" date="2015" name="Nature">
        <title>Complex archaea that bridge the gap between prokaryotes and eukaryotes.</title>
        <authorList>
            <person name="Spang A."/>
            <person name="Saw J.H."/>
            <person name="Jorgensen S.L."/>
            <person name="Zaremba-Niedzwiedzka K."/>
            <person name="Martijn J."/>
            <person name="Lind A.E."/>
            <person name="van Eijk R."/>
            <person name="Schleper C."/>
            <person name="Guy L."/>
            <person name="Ettema T.J."/>
        </authorList>
    </citation>
    <scope>NUCLEOTIDE SEQUENCE</scope>
</reference>
<dbReference type="CDD" id="cd06173">
    <property type="entry name" value="MFS_MefA_like"/>
    <property type="match status" value="1"/>
</dbReference>
<feature type="transmembrane region" description="Helical" evidence="6">
    <location>
        <begin position="45"/>
        <end position="66"/>
    </location>
</feature>
<dbReference type="EMBL" id="LAZR01003543">
    <property type="protein sequence ID" value="KKN17230.1"/>
    <property type="molecule type" value="Genomic_DNA"/>
</dbReference>
<evidence type="ECO:0000256" key="4">
    <source>
        <dbReference type="ARBA" id="ARBA00022989"/>
    </source>
</evidence>
<dbReference type="AlphaFoldDB" id="A0A0F9NCK7"/>
<dbReference type="PANTHER" id="PTHR23513:SF6">
    <property type="entry name" value="MAJOR FACILITATOR SUPERFAMILY ASSOCIATED DOMAIN-CONTAINING PROTEIN"/>
    <property type="match status" value="1"/>
</dbReference>
<dbReference type="InterPro" id="IPR020846">
    <property type="entry name" value="MFS_dom"/>
</dbReference>
<keyword evidence="4 6" id="KW-1133">Transmembrane helix</keyword>
<accession>A0A0F9NCK7</accession>
<feature type="transmembrane region" description="Helical" evidence="6">
    <location>
        <begin position="175"/>
        <end position="194"/>
    </location>
</feature>
<sequence length="432" mass="47812">MEELANDSTFKSYLFFWSGQLVSLMGSLVVQFSIMWWITETTGNAFYLSIGTFLYFIPLILLAPIAGVLSDRMNRKTLILIADTSQALVTVWVIAIFSFSNAAGNPIIVILINSLRGVCQAFHMPTVSAIIPTMVPKDKLSRINGIGFLFTSLIQIIGPVIGAVLLAFYSLEVVLWFDVITFGIALIPLLLIKIPSVKGLVEQKNGTNDTSFLKEFKEGIKIIKLIPGLLTLLFLDMLINFILAPINVLLPLYIFVVHGGNEFSLATMMIFLNIGMIFGSVITVIKKEWKHKIPIYFSLMMIIMGLISVLGLAPTGFFLMLWIALAIVGFILPIINTIYMTIIQTTIPPDKMGRASSVIQSLSSSMSPIGTLAAGPLTLAIGMRNIFLYSSLLGVLVVFLVWRLTKIRHVDFDNFKLIIEKINNSNNNFAES</sequence>
<evidence type="ECO:0000256" key="5">
    <source>
        <dbReference type="ARBA" id="ARBA00023136"/>
    </source>
</evidence>
<organism evidence="8">
    <name type="scientific">marine sediment metagenome</name>
    <dbReference type="NCBI Taxonomy" id="412755"/>
    <lineage>
        <taxon>unclassified sequences</taxon>
        <taxon>metagenomes</taxon>
        <taxon>ecological metagenomes</taxon>
    </lineage>
</organism>
<feature type="transmembrane region" description="Helical" evidence="6">
    <location>
        <begin position="319"/>
        <end position="342"/>
    </location>
</feature>
<gene>
    <name evidence="8" type="ORF">LCGC14_0967940</name>
</gene>
<dbReference type="InterPro" id="IPR036259">
    <property type="entry name" value="MFS_trans_sf"/>
</dbReference>
<dbReference type="Pfam" id="PF07690">
    <property type="entry name" value="MFS_1"/>
    <property type="match status" value="1"/>
</dbReference>
<dbReference type="GO" id="GO:0022857">
    <property type="term" value="F:transmembrane transporter activity"/>
    <property type="evidence" value="ECO:0007669"/>
    <property type="project" value="InterPro"/>
</dbReference>
<proteinExistence type="predicted"/>
<protein>
    <recommendedName>
        <fullName evidence="7">Major facilitator superfamily (MFS) profile domain-containing protein</fullName>
    </recommendedName>
</protein>
<dbReference type="Gene3D" id="1.20.1250.20">
    <property type="entry name" value="MFS general substrate transporter like domains"/>
    <property type="match status" value="1"/>
</dbReference>
<evidence type="ECO:0000313" key="8">
    <source>
        <dbReference type="EMBL" id="KKN17230.1"/>
    </source>
</evidence>
<feature type="domain" description="Major facilitator superfamily (MFS) profile" evidence="7">
    <location>
        <begin position="12"/>
        <end position="409"/>
    </location>
</feature>
<feature type="transmembrane region" description="Helical" evidence="6">
    <location>
        <begin position="295"/>
        <end position="313"/>
    </location>
</feature>
<feature type="transmembrane region" description="Helical" evidence="6">
    <location>
        <begin position="263"/>
        <end position="283"/>
    </location>
</feature>
<feature type="transmembrane region" description="Helical" evidence="6">
    <location>
        <begin position="78"/>
        <end position="100"/>
    </location>
</feature>
<comment type="caution">
    <text evidence="8">The sequence shown here is derived from an EMBL/GenBank/DDBJ whole genome shotgun (WGS) entry which is preliminary data.</text>
</comment>
<evidence type="ECO:0000259" key="7">
    <source>
        <dbReference type="PROSITE" id="PS50850"/>
    </source>
</evidence>
<keyword evidence="3 6" id="KW-0812">Transmembrane</keyword>
<feature type="transmembrane region" description="Helical" evidence="6">
    <location>
        <begin position="12"/>
        <end position="39"/>
    </location>
</feature>
<keyword evidence="2" id="KW-1003">Cell membrane</keyword>
<evidence type="ECO:0000256" key="2">
    <source>
        <dbReference type="ARBA" id="ARBA00022475"/>
    </source>
</evidence>